<dbReference type="AlphaFoldDB" id="A0A2S4PXE2"/>
<name>A0A2S4PXE2_9PEZI</name>
<feature type="compositionally biased region" description="Basic and acidic residues" evidence="1">
    <location>
        <begin position="236"/>
        <end position="252"/>
    </location>
</feature>
<sequence length="252" mass="27944">MIYHEVAAKLTWNTSISEHIDAITTSTIAENLKKLHFGDSDTGNGRYVSDQAIIRLVQKCPKLEEIVFDSATSLTDKSLLAIAQNCSSIRSINISGNDKIHGGVKGNCFDQLAANPDIAPRLMTLTLLDQSVKHKKIKLLTKQRPGLTIREGDTVGEGIASQWVASATGGGNMTEWRNGRMVSMTSDYGMGNISFDEFDDIDDSDGLSFDSSDYDSEENYDEDFGEDEDEEEDEDKERKEKEVKKEEKSEGK</sequence>
<feature type="compositionally biased region" description="Acidic residues" evidence="1">
    <location>
        <begin position="212"/>
        <end position="235"/>
    </location>
</feature>
<dbReference type="OrthoDB" id="550575at2759"/>
<dbReference type="STRING" id="225359.A0A2S4PXE2"/>
<feature type="region of interest" description="Disordered" evidence="1">
    <location>
        <begin position="201"/>
        <end position="252"/>
    </location>
</feature>
<dbReference type="Proteomes" id="UP000237438">
    <property type="component" value="Unassembled WGS sequence"/>
</dbReference>
<dbReference type="Gene3D" id="3.80.10.10">
    <property type="entry name" value="Ribonuclease Inhibitor"/>
    <property type="match status" value="1"/>
</dbReference>
<organism evidence="2 3">
    <name type="scientific">Erysiphe pulchra</name>
    <dbReference type="NCBI Taxonomy" id="225359"/>
    <lineage>
        <taxon>Eukaryota</taxon>
        <taxon>Fungi</taxon>
        <taxon>Dikarya</taxon>
        <taxon>Ascomycota</taxon>
        <taxon>Pezizomycotina</taxon>
        <taxon>Leotiomycetes</taxon>
        <taxon>Erysiphales</taxon>
        <taxon>Erysiphaceae</taxon>
        <taxon>Erysiphe</taxon>
    </lineage>
</organism>
<accession>A0A2S4PXE2</accession>
<evidence type="ECO:0000313" key="3">
    <source>
        <dbReference type="Proteomes" id="UP000237438"/>
    </source>
</evidence>
<reference evidence="2 3" key="1">
    <citation type="submission" date="2017-10" db="EMBL/GenBank/DDBJ databases">
        <title>Development of genomic resources for the powdery mildew, Erysiphe pulchra.</title>
        <authorList>
            <person name="Wadl P.A."/>
            <person name="Mack B.M."/>
            <person name="Moore G."/>
            <person name="Beltz S.B."/>
        </authorList>
    </citation>
    <scope>NUCLEOTIDE SEQUENCE [LARGE SCALE GENOMIC DNA]</scope>
    <source>
        <strain evidence="2">Cflorida</strain>
    </source>
</reference>
<evidence type="ECO:0000313" key="2">
    <source>
        <dbReference type="EMBL" id="POS86703.1"/>
    </source>
</evidence>
<protein>
    <recommendedName>
        <fullName evidence="4">RNI-like protein</fullName>
    </recommendedName>
</protein>
<dbReference type="SUPFAM" id="SSF52047">
    <property type="entry name" value="RNI-like"/>
    <property type="match status" value="1"/>
</dbReference>
<evidence type="ECO:0000256" key="1">
    <source>
        <dbReference type="SAM" id="MobiDB-lite"/>
    </source>
</evidence>
<comment type="caution">
    <text evidence="2">The sequence shown here is derived from an EMBL/GenBank/DDBJ whole genome shotgun (WGS) entry which is preliminary data.</text>
</comment>
<keyword evidence="3" id="KW-1185">Reference proteome</keyword>
<evidence type="ECO:0008006" key="4">
    <source>
        <dbReference type="Google" id="ProtNLM"/>
    </source>
</evidence>
<dbReference type="InterPro" id="IPR032675">
    <property type="entry name" value="LRR_dom_sf"/>
</dbReference>
<dbReference type="EMBL" id="PEDP01000269">
    <property type="protein sequence ID" value="POS86703.1"/>
    <property type="molecule type" value="Genomic_DNA"/>
</dbReference>
<gene>
    <name evidence="2" type="ORF">EPUL_003477</name>
</gene>
<proteinExistence type="predicted"/>